<proteinExistence type="predicted"/>
<dbReference type="EMBL" id="NOZR01000018">
    <property type="protein sequence ID" value="OYN77041.1"/>
    <property type="molecule type" value="Genomic_DNA"/>
</dbReference>
<dbReference type="OrthoDB" id="5020258at2"/>
<dbReference type="AlphaFoldDB" id="A0A255DEH0"/>
<comment type="caution">
    <text evidence="1">The sequence shown here is derived from an EMBL/GenBank/DDBJ whole genome shotgun (WGS) entry which is preliminary data.</text>
</comment>
<gene>
    <name evidence="1" type="ORF">CG716_19500</name>
</gene>
<reference evidence="1 2" key="1">
    <citation type="submission" date="2017-07" db="EMBL/GenBank/DDBJ databases">
        <title>The new phylogeny of genus Mycobacterium.</title>
        <authorList>
            <person name="Tortoli E."/>
            <person name="Trovato A."/>
            <person name="Cirillo D.M."/>
        </authorList>
    </citation>
    <scope>NUCLEOTIDE SEQUENCE [LARGE SCALE GENOMIC DNA]</scope>
    <source>
        <strain evidence="1 2">ATCC 33027</strain>
    </source>
</reference>
<keyword evidence="2" id="KW-1185">Reference proteome</keyword>
<sequence length="295" mass="32332">MKLSKTELAAVSRLFSASVFRELGSTGQSPLFSRLVAQTKLVDRIAHDLTVGSAFDCAFDLLKESGSRDEYVYRSAITQKIVLGRHSLRTAAVLSEARAGLCKADVVVLNGTSTAYEIKSERDSLSRLRNQLESYRKVFAAVNVVVSDVHLDDVLSVAPADVGVLVLSRRFTLQTEREALNDPHRISPLVVLESLRSSEAISILKSLGIDVPQVPNTLLRTELHRLFADLEPAIVHDQMVSTLKRTRSQSSMLDFVQSVPASLRASALSIRIVAADRVRISDAVNTPLNVALAWK</sequence>
<dbReference type="InterPro" id="IPR047729">
    <property type="entry name" value="Sce7726-like"/>
</dbReference>
<dbReference type="Proteomes" id="UP000216063">
    <property type="component" value="Unassembled WGS sequence"/>
</dbReference>
<dbReference type="NCBIfam" id="NF033832">
    <property type="entry name" value="sce7726_fam"/>
    <property type="match status" value="1"/>
</dbReference>
<evidence type="ECO:0000313" key="2">
    <source>
        <dbReference type="Proteomes" id="UP000216063"/>
    </source>
</evidence>
<evidence type="ECO:0000313" key="1">
    <source>
        <dbReference type="EMBL" id="OYN77041.1"/>
    </source>
</evidence>
<accession>A0A255DEH0</accession>
<evidence type="ECO:0008006" key="3">
    <source>
        <dbReference type="Google" id="ProtNLM"/>
    </source>
</evidence>
<dbReference type="RefSeq" id="WP_094482625.1">
    <property type="nucleotide sequence ID" value="NZ_NOZR01000018.1"/>
</dbReference>
<name>A0A255DEH0_9MYCO</name>
<organism evidence="1 2">
    <name type="scientific">Mycolicibacterium sphagni</name>
    <dbReference type="NCBI Taxonomy" id="1786"/>
    <lineage>
        <taxon>Bacteria</taxon>
        <taxon>Bacillati</taxon>
        <taxon>Actinomycetota</taxon>
        <taxon>Actinomycetes</taxon>
        <taxon>Mycobacteriales</taxon>
        <taxon>Mycobacteriaceae</taxon>
        <taxon>Mycolicibacterium</taxon>
    </lineage>
</organism>
<protein>
    <recommendedName>
        <fullName evidence="3">Sce7726 family protein</fullName>
    </recommendedName>
</protein>